<dbReference type="OrthoDB" id="8701357at2"/>
<organism evidence="1 2">
    <name type="scientific">Leekyejoonella antrihumi</name>
    <dbReference type="NCBI Taxonomy" id="1660198"/>
    <lineage>
        <taxon>Bacteria</taxon>
        <taxon>Bacillati</taxon>
        <taxon>Actinomycetota</taxon>
        <taxon>Actinomycetes</taxon>
        <taxon>Micrococcales</taxon>
        <taxon>Dermacoccaceae</taxon>
        <taxon>Leekyejoonella</taxon>
    </lineage>
</organism>
<dbReference type="Gene3D" id="3.30.420.40">
    <property type="match status" value="2"/>
</dbReference>
<reference evidence="1 2" key="2">
    <citation type="submission" date="2019-08" db="EMBL/GenBank/DDBJ databases">
        <title>Jejuicoccus antrihumi gen. nov., sp. nov., a new member of the family Dermacoccaceae isolated from a cave.</title>
        <authorList>
            <person name="Schumann P."/>
            <person name="Kim I.S."/>
        </authorList>
    </citation>
    <scope>NUCLEOTIDE SEQUENCE [LARGE SCALE GENOMIC DNA]</scope>
    <source>
        <strain evidence="1 2">C5-26</strain>
    </source>
</reference>
<dbReference type="EMBL" id="VCQV01000012">
    <property type="protein sequence ID" value="TWP36356.1"/>
    <property type="molecule type" value="Genomic_DNA"/>
</dbReference>
<accession>A0A563E1G8</accession>
<protein>
    <submittedName>
        <fullName evidence="1">ATPase</fullName>
    </submittedName>
</protein>
<dbReference type="AlphaFoldDB" id="A0A563E1G8"/>
<reference evidence="1 2" key="1">
    <citation type="submission" date="2019-05" db="EMBL/GenBank/DDBJ databases">
        <authorList>
            <person name="Lee S.D."/>
        </authorList>
    </citation>
    <scope>NUCLEOTIDE SEQUENCE [LARGE SCALE GENOMIC DNA]</scope>
    <source>
        <strain evidence="1 2">C5-26</strain>
    </source>
</reference>
<gene>
    <name evidence="1" type="ORF">FGL98_10350</name>
</gene>
<dbReference type="InterPro" id="IPR043129">
    <property type="entry name" value="ATPase_NBD"/>
</dbReference>
<comment type="caution">
    <text evidence="1">The sequence shown here is derived from an EMBL/GenBank/DDBJ whole genome shotgun (WGS) entry which is preliminary data.</text>
</comment>
<evidence type="ECO:0000313" key="1">
    <source>
        <dbReference type="EMBL" id="TWP36356.1"/>
    </source>
</evidence>
<sequence>MSERTLVDLGKTNCLVRGDGRGGARRAAASGAPGLATGGGVDAALDRIRRATDGFGRPGTVSRRGTVIGVGAAGAIAAPDAAGELARRLVAEQGYAEAIVTSDVIIAHLGALSGRPGVVVIAGTGAVALAVNAAGVISIVDGAGPGAGDVGGGGWIGAEALRLALAGSGSMATVAGEMLGADWRRIATGDDAEPAHVLGGLVPRIGALARSGDQTAYGLLVRSARAIASSALQAAQATRDQDVVDICVVGGVQRLGAPWTTVLTDRLDAADGVRLCDPAGDALDGAAMLVERTDLPHERQVHRHAG</sequence>
<dbReference type="PANTHER" id="PTHR43190">
    <property type="entry name" value="N-ACETYL-D-GLUCOSAMINE KINASE"/>
    <property type="match status" value="1"/>
</dbReference>
<dbReference type="PANTHER" id="PTHR43190:SF3">
    <property type="entry name" value="N-ACETYL-D-GLUCOSAMINE KINASE"/>
    <property type="match status" value="1"/>
</dbReference>
<evidence type="ECO:0000313" key="2">
    <source>
        <dbReference type="Proteomes" id="UP000320244"/>
    </source>
</evidence>
<name>A0A563E1G8_9MICO</name>
<dbReference type="Proteomes" id="UP000320244">
    <property type="component" value="Unassembled WGS sequence"/>
</dbReference>
<keyword evidence="2" id="KW-1185">Reference proteome</keyword>
<proteinExistence type="predicted"/>
<dbReference type="SUPFAM" id="SSF53067">
    <property type="entry name" value="Actin-like ATPase domain"/>
    <property type="match status" value="1"/>
</dbReference>
<dbReference type="InterPro" id="IPR052519">
    <property type="entry name" value="Euk-type_GlcNAc_Kinase"/>
</dbReference>
<dbReference type="RefSeq" id="WP_146316690.1">
    <property type="nucleotide sequence ID" value="NZ_VCQV01000012.1"/>
</dbReference>